<dbReference type="InterPro" id="IPR036412">
    <property type="entry name" value="HAD-like_sf"/>
</dbReference>
<dbReference type="Gene3D" id="3.40.1110.10">
    <property type="entry name" value="Calcium-transporting ATPase, cytoplasmic domain N"/>
    <property type="match status" value="1"/>
</dbReference>
<evidence type="ECO:0000256" key="7">
    <source>
        <dbReference type="ARBA" id="ARBA00022723"/>
    </source>
</evidence>
<dbReference type="Pfam" id="PF13246">
    <property type="entry name" value="Cation_ATPase"/>
    <property type="match status" value="1"/>
</dbReference>
<dbReference type="SFLD" id="SFLDG00002">
    <property type="entry name" value="C1.7:_P-type_atpase_like"/>
    <property type="match status" value="1"/>
</dbReference>
<keyword evidence="17" id="KW-1185">Reference proteome</keyword>
<feature type="transmembrane region" description="Helical" evidence="14">
    <location>
        <begin position="81"/>
        <end position="99"/>
    </location>
</feature>
<organism evidence="16 17">
    <name type="scientific">Fusobacterium hominis</name>
    <dbReference type="NCBI Taxonomy" id="2764326"/>
    <lineage>
        <taxon>Bacteria</taxon>
        <taxon>Fusobacteriati</taxon>
        <taxon>Fusobacteriota</taxon>
        <taxon>Fusobacteriia</taxon>
        <taxon>Fusobacteriales</taxon>
        <taxon>Fusobacteriaceae</taxon>
        <taxon>Fusobacterium</taxon>
    </lineage>
</organism>
<dbReference type="InterPro" id="IPR059000">
    <property type="entry name" value="ATPase_P-type_domA"/>
</dbReference>
<keyword evidence="13 14" id="KW-0472">Membrane</keyword>
<dbReference type="InterPro" id="IPR023299">
    <property type="entry name" value="ATPase_P-typ_cyto_dom_N"/>
</dbReference>
<dbReference type="GO" id="GO:0046872">
    <property type="term" value="F:metal ion binding"/>
    <property type="evidence" value="ECO:0007669"/>
    <property type="project" value="UniProtKB-KW"/>
</dbReference>
<evidence type="ECO:0000256" key="2">
    <source>
        <dbReference type="ARBA" id="ARBA00005675"/>
    </source>
</evidence>
<evidence type="ECO:0000256" key="11">
    <source>
        <dbReference type="ARBA" id="ARBA00022989"/>
    </source>
</evidence>
<dbReference type="GO" id="GO:0140352">
    <property type="term" value="P:export from cell"/>
    <property type="evidence" value="ECO:0007669"/>
    <property type="project" value="UniProtKB-ARBA"/>
</dbReference>
<dbReference type="GO" id="GO:0005524">
    <property type="term" value="F:ATP binding"/>
    <property type="evidence" value="ECO:0007669"/>
    <property type="project" value="UniProtKB-KW"/>
</dbReference>
<dbReference type="InterPro" id="IPR006068">
    <property type="entry name" value="ATPase_P-typ_cation-transptr_C"/>
</dbReference>
<dbReference type="SUPFAM" id="SSF81653">
    <property type="entry name" value="Calcium ATPase, transduction domain A"/>
    <property type="match status" value="1"/>
</dbReference>
<keyword evidence="11 14" id="KW-1133">Transmembrane helix</keyword>
<evidence type="ECO:0000313" key="17">
    <source>
        <dbReference type="Proteomes" id="UP000515913"/>
    </source>
</evidence>
<dbReference type="GO" id="GO:0005886">
    <property type="term" value="C:plasma membrane"/>
    <property type="evidence" value="ECO:0007669"/>
    <property type="project" value="UniProtKB-SubCell"/>
</dbReference>
<dbReference type="GO" id="GO:0019829">
    <property type="term" value="F:ATPase-coupled monoatomic cation transmembrane transporter activity"/>
    <property type="evidence" value="ECO:0007669"/>
    <property type="project" value="UniProtKB-ARBA"/>
</dbReference>
<dbReference type="PRINTS" id="PR00120">
    <property type="entry name" value="HATPASE"/>
</dbReference>
<dbReference type="FunFam" id="3.40.1110.10:FF:000053">
    <property type="entry name" value="Cation-transporting ATPase, E1-E2 family"/>
    <property type="match status" value="1"/>
</dbReference>
<keyword evidence="7" id="KW-0479">Metal-binding</keyword>
<dbReference type="InterPro" id="IPR018303">
    <property type="entry name" value="ATPase_P-typ_P_site"/>
</dbReference>
<reference evidence="16 17" key="1">
    <citation type="submission" date="2020-08" db="EMBL/GenBank/DDBJ databases">
        <authorList>
            <person name="Liu C."/>
            <person name="Sun Q."/>
        </authorList>
    </citation>
    <scope>NUCLEOTIDE SEQUENCE [LARGE SCALE GENOMIC DNA]</scope>
    <source>
        <strain evidence="16 17">NSJ-57</strain>
    </source>
</reference>
<accession>A0A7G9GYL8</accession>
<dbReference type="RefSeq" id="WP_176838768.1">
    <property type="nucleotide sequence ID" value="NZ_CP060637.1"/>
</dbReference>
<dbReference type="InterPro" id="IPR044492">
    <property type="entry name" value="P_typ_ATPase_HD_dom"/>
</dbReference>
<dbReference type="InterPro" id="IPR023298">
    <property type="entry name" value="ATPase_P-typ_TM_dom_sf"/>
</dbReference>
<dbReference type="NCBIfam" id="TIGR01494">
    <property type="entry name" value="ATPase_P-type"/>
    <property type="match status" value="3"/>
</dbReference>
<dbReference type="InterPro" id="IPR001757">
    <property type="entry name" value="P_typ_ATPase"/>
</dbReference>
<dbReference type="Pfam" id="PF00122">
    <property type="entry name" value="E1-E2_ATPase"/>
    <property type="match status" value="1"/>
</dbReference>
<dbReference type="Gene3D" id="1.20.1110.10">
    <property type="entry name" value="Calcium-transporting ATPase, transmembrane domain"/>
    <property type="match status" value="1"/>
</dbReference>
<dbReference type="SFLD" id="SFLDS00003">
    <property type="entry name" value="Haloacid_Dehalogenase"/>
    <property type="match status" value="1"/>
</dbReference>
<dbReference type="Gene3D" id="3.40.50.1000">
    <property type="entry name" value="HAD superfamily/HAD-like"/>
    <property type="match status" value="1"/>
</dbReference>
<dbReference type="Proteomes" id="UP000515913">
    <property type="component" value="Chromosome"/>
</dbReference>
<dbReference type="PANTHER" id="PTHR42861">
    <property type="entry name" value="CALCIUM-TRANSPORTING ATPASE"/>
    <property type="match status" value="1"/>
</dbReference>
<protein>
    <submittedName>
        <fullName evidence="16">Cation-translocating P-type ATPase</fullName>
    </submittedName>
</protein>
<feature type="transmembrane region" description="Helical" evidence="14">
    <location>
        <begin position="842"/>
        <end position="860"/>
    </location>
</feature>
<feature type="transmembrane region" description="Helical" evidence="14">
    <location>
        <begin position="733"/>
        <end position="761"/>
    </location>
</feature>
<dbReference type="AlphaFoldDB" id="A0A7G9GYL8"/>
<sequence>MKNYFSKSKEELFKLFSVGENGLSNEEAQERLKKYGKNQLNEEEKESTFSVFISQFKDFLVIILIIASIISLISGNVESTIVILVVIVINAILGTVQHVKAEQSINSLKSLSSPKIKVLRNGEKVEISSELVVPGDIMLLEAGDLVPADGRVLESFSLLVNESSLTGESENVEKKSEVINVEELSIGDQKNMVFSGSLVSYGRGVILVTQTGMNTELGKIAKLLESTKQKTTPLQVSLDNFGKKLSVGIIILCIVIFIINLFHGVNILDSLMFAVALAVAAIPEALSSIVTIVLAIGTQKLSKENAIVKKLKSVESLGCVGVICSDKTGTLTQNKMTVKKVYISEKVLDASGLDKDNKIDKLILQESILCNDATNDVGDPTEIALVNLADKYGIDFKELKHTYPRISEIPFDSDRKLMSTVHKIDNDIIMFTKGAVDSLVPRITHILINNEVREIKKEDIKKIEETNNLFAETGLRVLTYAYKILNSEKEISLEDENNYIFIGLVGMIDPPRAESKAAVEKCIMAGIKPVMITGDHKVTARTIAREIGIYHEGDRVIEGLELEKMTDEELKAQVERTSVYARVSPEHKIRIVNAWQSLGKICAMTGDGVNDAPALKKADIGIAMGITGTEVSKDAASMILTDDNFSTIVKAITTGRNIYANIKNSIRFLLSGNTAAIIAVIYSSFAGLPVIFAPVHLLFINLLTDSLPAIAIGMEPSHGDVLKDKPRDPKEPILTNSLAISILIEGLIIAIFVVIGYYIGYGSTKDALKGSTIAFSVLCLARLFHGFNCRGKHSIFGLGISKNMFSIIAFIIGFVLLSAVLLIPGLHGIFEVAPISMRDICIIYVLAFIPSLLIQLYKIIKYKK</sequence>
<dbReference type="Pfam" id="PF00689">
    <property type="entry name" value="Cation_ATPase_C"/>
    <property type="match status" value="1"/>
</dbReference>
<feature type="domain" description="Cation-transporting P-type ATPase N-terminal" evidence="15">
    <location>
        <begin position="3"/>
        <end position="76"/>
    </location>
</feature>
<evidence type="ECO:0000256" key="12">
    <source>
        <dbReference type="ARBA" id="ARBA00023065"/>
    </source>
</evidence>
<dbReference type="Gene3D" id="2.70.150.10">
    <property type="entry name" value="Calcium-transporting ATPase, cytoplasmic transduction domain A"/>
    <property type="match status" value="1"/>
</dbReference>
<keyword evidence="5" id="KW-0597">Phosphoprotein</keyword>
<keyword evidence="9" id="KW-0067">ATP-binding</keyword>
<dbReference type="KEGG" id="fho:H9Q81_03440"/>
<evidence type="ECO:0000256" key="4">
    <source>
        <dbReference type="ARBA" id="ARBA00022475"/>
    </source>
</evidence>
<dbReference type="SUPFAM" id="SSF81665">
    <property type="entry name" value="Calcium ATPase, transmembrane domain M"/>
    <property type="match status" value="1"/>
</dbReference>
<evidence type="ECO:0000256" key="1">
    <source>
        <dbReference type="ARBA" id="ARBA00004651"/>
    </source>
</evidence>
<feature type="transmembrane region" description="Helical" evidence="14">
    <location>
        <begin position="271"/>
        <end position="296"/>
    </location>
</feature>
<dbReference type="SUPFAM" id="SSF56784">
    <property type="entry name" value="HAD-like"/>
    <property type="match status" value="1"/>
</dbReference>
<feature type="transmembrane region" description="Helical" evidence="14">
    <location>
        <begin position="245"/>
        <end position="265"/>
    </location>
</feature>
<keyword evidence="12" id="KW-0406">Ion transport</keyword>
<keyword evidence="4" id="KW-1003">Cell membrane</keyword>
<comment type="similarity">
    <text evidence="2">Belongs to the cation transport ATPase (P-type) (TC 3.A.3) family. Type IIA subfamily.</text>
</comment>
<name>A0A7G9GYL8_9FUSO</name>
<evidence type="ECO:0000256" key="9">
    <source>
        <dbReference type="ARBA" id="ARBA00022840"/>
    </source>
</evidence>
<dbReference type="FunFam" id="2.70.150.10:FF:000016">
    <property type="entry name" value="Calcium-transporting P-type ATPase putative"/>
    <property type="match status" value="1"/>
</dbReference>
<dbReference type="GO" id="GO:0015662">
    <property type="term" value="F:P-type ion transporter activity"/>
    <property type="evidence" value="ECO:0007669"/>
    <property type="project" value="UniProtKB-ARBA"/>
</dbReference>
<dbReference type="InterPro" id="IPR023214">
    <property type="entry name" value="HAD_sf"/>
</dbReference>
<dbReference type="GO" id="GO:0016887">
    <property type="term" value="F:ATP hydrolysis activity"/>
    <property type="evidence" value="ECO:0007669"/>
    <property type="project" value="InterPro"/>
</dbReference>
<evidence type="ECO:0000256" key="5">
    <source>
        <dbReference type="ARBA" id="ARBA00022553"/>
    </source>
</evidence>
<keyword evidence="10" id="KW-1278">Translocase</keyword>
<dbReference type="GO" id="GO:0046873">
    <property type="term" value="F:metal ion transmembrane transporter activity"/>
    <property type="evidence" value="ECO:0007669"/>
    <property type="project" value="UniProtKB-ARBA"/>
</dbReference>
<proteinExistence type="inferred from homology"/>
<evidence type="ECO:0000256" key="10">
    <source>
        <dbReference type="ARBA" id="ARBA00022967"/>
    </source>
</evidence>
<dbReference type="InterPro" id="IPR004014">
    <property type="entry name" value="ATPase_P-typ_cation-transptr_N"/>
</dbReference>
<evidence type="ECO:0000256" key="14">
    <source>
        <dbReference type="SAM" id="Phobius"/>
    </source>
</evidence>
<dbReference type="PRINTS" id="PR00119">
    <property type="entry name" value="CATATPASE"/>
</dbReference>
<evidence type="ECO:0000256" key="13">
    <source>
        <dbReference type="ARBA" id="ARBA00023136"/>
    </source>
</evidence>
<dbReference type="SFLD" id="SFLDF00027">
    <property type="entry name" value="p-type_atpase"/>
    <property type="match status" value="1"/>
</dbReference>
<keyword evidence="6 14" id="KW-0812">Transmembrane</keyword>
<feature type="transmembrane region" description="Helical" evidence="14">
    <location>
        <begin position="666"/>
        <end position="685"/>
    </location>
</feature>
<evidence type="ECO:0000256" key="6">
    <source>
        <dbReference type="ARBA" id="ARBA00022692"/>
    </source>
</evidence>
<evidence type="ECO:0000259" key="15">
    <source>
        <dbReference type="SMART" id="SM00831"/>
    </source>
</evidence>
<keyword evidence="8" id="KW-0547">Nucleotide-binding</keyword>
<dbReference type="SMART" id="SM00831">
    <property type="entry name" value="Cation_ATPase_N"/>
    <property type="match status" value="1"/>
</dbReference>
<dbReference type="GO" id="GO:0098662">
    <property type="term" value="P:inorganic cation transmembrane transport"/>
    <property type="evidence" value="ECO:0007669"/>
    <property type="project" value="UniProtKB-ARBA"/>
</dbReference>
<dbReference type="PROSITE" id="PS00154">
    <property type="entry name" value="ATPASE_E1_E2"/>
    <property type="match status" value="1"/>
</dbReference>
<comment type="subcellular location">
    <subcellularLocation>
        <location evidence="1">Cell membrane</location>
        <topology evidence="1">Multi-pass membrane protein</topology>
    </subcellularLocation>
</comment>
<dbReference type="FunFam" id="3.40.50.1000:FF:000028">
    <property type="entry name" value="Calcium-transporting P-type ATPase, putative"/>
    <property type="match status" value="1"/>
</dbReference>
<dbReference type="Pfam" id="PF00690">
    <property type="entry name" value="Cation_ATPase_N"/>
    <property type="match status" value="1"/>
</dbReference>
<evidence type="ECO:0000313" key="16">
    <source>
        <dbReference type="EMBL" id="QNM15900.1"/>
    </source>
</evidence>
<keyword evidence="3" id="KW-0813">Transport</keyword>
<dbReference type="EMBL" id="CP060637">
    <property type="protein sequence ID" value="QNM15900.1"/>
    <property type="molecule type" value="Genomic_DNA"/>
</dbReference>
<feature type="transmembrane region" description="Helical" evidence="14">
    <location>
        <begin position="805"/>
        <end position="830"/>
    </location>
</feature>
<evidence type="ECO:0000256" key="8">
    <source>
        <dbReference type="ARBA" id="ARBA00022741"/>
    </source>
</evidence>
<dbReference type="InterPro" id="IPR008250">
    <property type="entry name" value="ATPase_P-typ_transduc_dom_A_sf"/>
</dbReference>
<dbReference type="CDD" id="cd02089">
    <property type="entry name" value="P-type_ATPase_Ca_prok"/>
    <property type="match status" value="1"/>
</dbReference>
<evidence type="ECO:0000256" key="3">
    <source>
        <dbReference type="ARBA" id="ARBA00022448"/>
    </source>
</evidence>
<gene>
    <name evidence="16" type="ORF">H9Q81_03440</name>
</gene>
<dbReference type="FunFam" id="3.40.50.1000:FF:000001">
    <property type="entry name" value="Phospholipid-transporting ATPase IC"/>
    <property type="match status" value="1"/>
</dbReference>